<reference evidence="2" key="1">
    <citation type="journal article" date="2022" name="Int. J. Mol. Sci.">
        <title>Draft Genome of Tanacetum Coccineum: Genomic Comparison of Closely Related Tanacetum-Family Plants.</title>
        <authorList>
            <person name="Yamashiro T."/>
            <person name="Shiraishi A."/>
            <person name="Nakayama K."/>
            <person name="Satake H."/>
        </authorList>
    </citation>
    <scope>NUCLEOTIDE SEQUENCE</scope>
</reference>
<feature type="compositionally biased region" description="Pro residues" evidence="1">
    <location>
        <begin position="36"/>
        <end position="45"/>
    </location>
</feature>
<accession>A0ABQ4XD57</accession>
<reference evidence="2" key="2">
    <citation type="submission" date="2022-01" db="EMBL/GenBank/DDBJ databases">
        <authorList>
            <person name="Yamashiro T."/>
            <person name="Shiraishi A."/>
            <person name="Satake H."/>
            <person name="Nakayama K."/>
        </authorList>
    </citation>
    <scope>NUCLEOTIDE SEQUENCE</scope>
</reference>
<feature type="non-terminal residue" evidence="2">
    <location>
        <position position="380"/>
    </location>
</feature>
<protein>
    <submittedName>
        <fullName evidence="2">Uncharacterized protein</fullName>
    </submittedName>
</protein>
<organism evidence="2 3">
    <name type="scientific">Tanacetum coccineum</name>
    <dbReference type="NCBI Taxonomy" id="301880"/>
    <lineage>
        <taxon>Eukaryota</taxon>
        <taxon>Viridiplantae</taxon>
        <taxon>Streptophyta</taxon>
        <taxon>Embryophyta</taxon>
        <taxon>Tracheophyta</taxon>
        <taxon>Spermatophyta</taxon>
        <taxon>Magnoliopsida</taxon>
        <taxon>eudicotyledons</taxon>
        <taxon>Gunneridae</taxon>
        <taxon>Pentapetalae</taxon>
        <taxon>asterids</taxon>
        <taxon>campanulids</taxon>
        <taxon>Asterales</taxon>
        <taxon>Asteraceae</taxon>
        <taxon>Asteroideae</taxon>
        <taxon>Anthemideae</taxon>
        <taxon>Anthemidinae</taxon>
        <taxon>Tanacetum</taxon>
    </lineage>
</organism>
<evidence type="ECO:0000256" key="1">
    <source>
        <dbReference type="SAM" id="MobiDB-lite"/>
    </source>
</evidence>
<evidence type="ECO:0000313" key="3">
    <source>
        <dbReference type="Proteomes" id="UP001151760"/>
    </source>
</evidence>
<dbReference type="Proteomes" id="UP001151760">
    <property type="component" value="Unassembled WGS sequence"/>
</dbReference>
<feature type="region of interest" description="Disordered" evidence="1">
    <location>
        <begin position="253"/>
        <end position="272"/>
    </location>
</feature>
<name>A0ABQ4XD57_9ASTR</name>
<keyword evidence="3" id="KW-1185">Reference proteome</keyword>
<evidence type="ECO:0000313" key="2">
    <source>
        <dbReference type="EMBL" id="GJS62746.1"/>
    </source>
</evidence>
<gene>
    <name evidence="2" type="ORF">Tco_0657530</name>
</gene>
<dbReference type="EMBL" id="BQNB010009381">
    <property type="protein sequence ID" value="GJS62746.1"/>
    <property type="molecule type" value="Genomic_DNA"/>
</dbReference>
<feature type="region of interest" description="Disordered" evidence="1">
    <location>
        <begin position="22"/>
        <end position="46"/>
    </location>
</feature>
<sequence>MMSSPSTIKLTDTILEVPVRKPRTQPTSSVIDITPPKQPKIPPVAPRADRGKGIAIDYIKPLIKLIKASSEVRPDPDEPIRIPYDTHGKLYHLTNDEIKEHLDREENMKKSIEEAKLLAISKLELIKVVAEVKFLIREHFQKVKREMKLKKKRFDPYMWTTTSRLKPEPITDVKIHDNTKPVVLTVYRGTNRRNFKVHNSFKFGDFRITELDELGPIIEKKKNKIVGKLMISLGKIYERLNKNPEELGIQSALPTPLQAQSQSSRRKRKHMEMEPEIRIPGLECNRSLPEGVLFVNNMVIEEPEYGMFFIDVFSDKAFQRINDMHKVDIETLLTYLVMASNINTLENHRFCLKLRDLIGKHPDQEKLKSNRVKLEALGYK</sequence>
<comment type="caution">
    <text evidence="2">The sequence shown here is derived from an EMBL/GenBank/DDBJ whole genome shotgun (WGS) entry which is preliminary data.</text>
</comment>
<proteinExistence type="predicted"/>